<evidence type="ECO:0000256" key="1">
    <source>
        <dbReference type="SAM" id="Phobius"/>
    </source>
</evidence>
<sequence>MAKLFLLPLLLCLLWTLFLRINGVSLKQGSKGFGYILGISAIIWLMFAVLLWLTSGQNQANY</sequence>
<evidence type="ECO:0000313" key="2">
    <source>
        <dbReference type="EMBL" id="NMH65799.1"/>
    </source>
</evidence>
<dbReference type="RefSeq" id="WP_169564525.1">
    <property type="nucleotide sequence ID" value="NZ_JAAXYH010000007.1"/>
</dbReference>
<keyword evidence="3" id="KW-1185">Reference proteome</keyword>
<keyword evidence="1" id="KW-0812">Transmembrane</keyword>
<evidence type="ECO:0000313" key="3">
    <source>
        <dbReference type="Proteomes" id="UP000737113"/>
    </source>
</evidence>
<gene>
    <name evidence="2" type="ORF">HC757_11580</name>
</gene>
<feature type="transmembrane region" description="Helical" evidence="1">
    <location>
        <begin position="33"/>
        <end position="53"/>
    </location>
</feature>
<organism evidence="2 3">
    <name type="scientific">Shewanella salipaludis</name>
    <dbReference type="NCBI Taxonomy" id="2723052"/>
    <lineage>
        <taxon>Bacteria</taxon>
        <taxon>Pseudomonadati</taxon>
        <taxon>Pseudomonadota</taxon>
        <taxon>Gammaproteobacteria</taxon>
        <taxon>Alteromonadales</taxon>
        <taxon>Shewanellaceae</taxon>
        <taxon>Shewanella</taxon>
    </lineage>
</organism>
<reference evidence="2" key="1">
    <citation type="submission" date="2020-04" db="EMBL/GenBank/DDBJ databases">
        <title>Description of Shewanella salipaludis sp. nov., isolated from a salt marsh.</title>
        <authorList>
            <person name="Park S."/>
            <person name="Yoon J.-H."/>
        </authorList>
    </citation>
    <scope>NUCLEOTIDE SEQUENCE</scope>
    <source>
        <strain evidence="2">SHSM-M6</strain>
    </source>
</reference>
<keyword evidence="1" id="KW-1133">Transmembrane helix</keyword>
<accession>A0A972JL43</accession>
<dbReference type="EMBL" id="JAAXYH010000007">
    <property type="protein sequence ID" value="NMH65799.1"/>
    <property type="molecule type" value="Genomic_DNA"/>
</dbReference>
<dbReference type="AlphaFoldDB" id="A0A972JL43"/>
<protein>
    <submittedName>
        <fullName evidence="2">Uncharacterized protein</fullName>
    </submittedName>
</protein>
<proteinExistence type="predicted"/>
<keyword evidence="1" id="KW-0472">Membrane</keyword>
<dbReference type="Proteomes" id="UP000737113">
    <property type="component" value="Unassembled WGS sequence"/>
</dbReference>
<name>A0A972JL43_9GAMM</name>
<comment type="caution">
    <text evidence="2">The sequence shown here is derived from an EMBL/GenBank/DDBJ whole genome shotgun (WGS) entry which is preliminary data.</text>
</comment>